<dbReference type="InterPro" id="IPR006311">
    <property type="entry name" value="TAT_signal"/>
</dbReference>
<evidence type="ECO:0000313" key="3">
    <source>
        <dbReference type="Proteomes" id="UP000427716"/>
    </source>
</evidence>
<evidence type="ECO:0000256" key="1">
    <source>
        <dbReference type="SAM" id="MobiDB-lite"/>
    </source>
</evidence>
<feature type="compositionally biased region" description="Polar residues" evidence="1">
    <location>
        <begin position="49"/>
        <end position="58"/>
    </location>
</feature>
<dbReference type="KEGG" id="ghl:GM160_07420"/>
<dbReference type="Proteomes" id="UP000427716">
    <property type="component" value="Chromosome"/>
</dbReference>
<feature type="compositionally biased region" description="Basic residues" evidence="1">
    <location>
        <begin position="60"/>
        <end position="70"/>
    </location>
</feature>
<evidence type="ECO:0000313" key="2">
    <source>
        <dbReference type="EMBL" id="QGT78741.1"/>
    </source>
</evidence>
<sequence length="103" mass="12098">MSDHQSDATYRRRRRLLITLGAGLAGTYVAPTLVNVAGAHPGPHRHGSGSFSRPSYSRPSGKHHHHHGHHEYRERRYYRDDRRHHHHRDSELRLNILLHPSRW</sequence>
<dbReference type="RefSeq" id="WP_156574265.1">
    <property type="nucleotide sequence ID" value="NZ_CP046415.1"/>
</dbReference>
<accession>A0A6I6D5P9</accession>
<organism evidence="2 3">
    <name type="scientific">Guyparkeria halophila</name>
    <dbReference type="NCBI Taxonomy" id="47960"/>
    <lineage>
        <taxon>Bacteria</taxon>
        <taxon>Pseudomonadati</taxon>
        <taxon>Pseudomonadota</taxon>
        <taxon>Gammaproteobacteria</taxon>
        <taxon>Chromatiales</taxon>
        <taxon>Thioalkalibacteraceae</taxon>
        <taxon>Guyparkeria</taxon>
    </lineage>
</organism>
<dbReference type="AlphaFoldDB" id="A0A6I6D5P9"/>
<feature type="region of interest" description="Disordered" evidence="1">
    <location>
        <begin position="38"/>
        <end position="75"/>
    </location>
</feature>
<reference evidence="2 3" key="1">
    <citation type="submission" date="2019-11" db="EMBL/GenBank/DDBJ databases">
        <authorList>
            <person name="Zhang J."/>
            <person name="Sun C."/>
        </authorList>
    </citation>
    <scope>NUCLEOTIDE SEQUENCE [LARGE SCALE GENOMIC DNA]</scope>
    <source>
        <strain evidence="3">sp2</strain>
    </source>
</reference>
<dbReference type="PROSITE" id="PS51318">
    <property type="entry name" value="TAT"/>
    <property type="match status" value="1"/>
</dbReference>
<name>A0A6I6D5P9_9GAMM</name>
<protein>
    <submittedName>
        <fullName evidence="2">Uncharacterized protein</fullName>
    </submittedName>
</protein>
<keyword evidence="3" id="KW-1185">Reference proteome</keyword>
<proteinExistence type="predicted"/>
<gene>
    <name evidence="2" type="ORF">GM160_07420</name>
</gene>
<dbReference type="EMBL" id="CP046415">
    <property type="protein sequence ID" value="QGT78741.1"/>
    <property type="molecule type" value="Genomic_DNA"/>
</dbReference>